<evidence type="ECO:0000313" key="1">
    <source>
        <dbReference type="EMBL" id="GFS15626.1"/>
    </source>
</evidence>
<name>A0AAV4J2V9_9GAST</name>
<protein>
    <submittedName>
        <fullName evidence="1">Uncharacterized protein</fullName>
    </submittedName>
</protein>
<gene>
    <name evidence="1" type="ORF">ElyMa_004937700</name>
</gene>
<reference evidence="1 2" key="1">
    <citation type="journal article" date="2021" name="Elife">
        <title>Chloroplast acquisition without the gene transfer in kleptoplastic sea slugs, Plakobranchus ocellatus.</title>
        <authorList>
            <person name="Maeda T."/>
            <person name="Takahashi S."/>
            <person name="Yoshida T."/>
            <person name="Shimamura S."/>
            <person name="Takaki Y."/>
            <person name="Nagai Y."/>
            <person name="Toyoda A."/>
            <person name="Suzuki Y."/>
            <person name="Arimoto A."/>
            <person name="Ishii H."/>
            <person name="Satoh N."/>
            <person name="Nishiyama T."/>
            <person name="Hasebe M."/>
            <person name="Maruyama T."/>
            <person name="Minagawa J."/>
            <person name="Obokata J."/>
            <person name="Shigenobu S."/>
        </authorList>
    </citation>
    <scope>NUCLEOTIDE SEQUENCE [LARGE SCALE GENOMIC DNA]</scope>
</reference>
<evidence type="ECO:0000313" key="2">
    <source>
        <dbReference type="Proteomes" id="UP000762676"/>
    </source>
</evidence>
<dbReference type="Proteomes" id="UP000762676">
    <property type="component" value="Unassembled WGS sequence"/>
</dbReference>
<keyword evidence="2" id="KW-1185">Reference proteome</keyword>
<proteinExistence type="predicted"/>
<accession>A0AAV4J2V9</accession>
<dbReference type="AlphaFoldDB" id="A0AAV4J2V9"/>
<comment type="caution">
    <text evidence="1">The sequence shown here is derived from an EMBL/GenBank/DDBJ whole genome shotgun (WGS) entry which is preliminary data.</text>
</comment>
<dbReference type="EMBL" id="BMAT01009880">
    <property type="protein sequence ID" value="GFS15626.1"/>
    <property type="molecule type" value="Genomic_DNA"/>
</dbReference>
<organism evidence="1 2">
    <name type="scientific">Elysia marginata</name>
    <dbReference type="NCBI Taxonomy" id="1093978"/>
    <lineage>
        <taxon>Eukaryota</taxon>
        <taxon>Metazoa</taxon>
        <taxon>Spiralia</taxon>
        <taxon>Lophotrochozoa</taxon>
        <taxon>Mollusca</taxon>
        <taxon>Gastropoda</taxon>
        <taxon>Heterobranchia</taxon>
        <taxon>Euthyneura</taxon>
        <taxon>Panpulmonata</taxon>
        <taxon>Sacoglossa</taxon>
        <taxon>Placobranchoidea</taxon>
        <taxon>Plakobranchidae</taxon>
        <taxon>Elysia</taxon>
    </lineage>
</organism>
<sequence>MRAALRRLQGDFAYAHLSALGATSYLQLIVSNLINGLEERESWAHIQWRTVAFCDKSLFVNYHYEKVDVCGEEEKEDTTSSLL</sequence>